<sequence length="266" mass="28996">MGLRLRLRKTFSSSHKKPNPETHHTPTPGETYYTDRTDIEYYKPHEIPRSKYRGKVDPEHAASLAAFSLADAFASVKRRSSVALSGTFSPGGTKAQSRATSRAPSRVQSRAASRVHSRAPSRVQSRIQSRAPSRRPSHSGLRTETHMESLSSSGSTSREKSLTASTALDVETASTSISDQPTAVSSAPAEQNPKYNTTASGLTQHDSGVALDIPEIVLTKQTTAHDTPFTAEELEQAMTRATLKSRDFRNHDEPPVRMGRRSAIAS</sequence>
<dbReference type="HOGENOM" id="CLU_1215366_0_0_1"/>
<evidence type="ECO:0000313" key="3">
    <source>
        <dbReference type="Proteomes" id="UP000053342"/>
    </source>
</evidence>
<organism evidence="2 3">
    <name type="scientific">Exophiala oligosperma</name>
    <dbReference type="NCBI Taxonomy" id="215243"/>
    <lineage>
        <taxon>Eukaryota</taxon>
        <taxon>Fungi</taxon>
        <taxon>Dikarya</taxon>
        <taxon>Ascomycota</taxon>
        <taxon>Pezizomycotina</taxon>
        <taxon>Eurotiomycetes</taxon>
        <taxon>Chaetothyriomycetidae</taxon>
        <taxon>Chaetothyriales</taxon>
        <taxon>Herpotrichiellaceae</taxon>
        <taxon>Exophiala</taxon>
    </lineage>
</organism>
<feature type="compositionally biased region" description="Polar residues" evidence="1">
    <location>
        <begin position="122"/>
        <end position="131"/>
    </location>
</feature>
<name>A0A0D2DYN2_9EURO</name>
<accession>A0A0D2DYN2</accession>
<feature type="compositionally biased region" description="Polar residues" evidence="1">
    <location>
        <begin position="162"/>
        <end position="202"/>
    </location>
</feature>
<feature type="compositionally biased region" description="Basic residues" evidence="1">
    <location>
        <begin position="1"/>
        <end position="17"/>
    </location>
</feature>
<dbReference type="RefSeq" id="XP_016260865.1">
    <property type="nucleotide sequence ID" value="XM_016409111.1"/>
</dbReference>
<gene>
    <name evidence="2" type="ORF">PV06_07828</name>
</gene>
<feature type="compositionally biased region" description="Polar residues" evidence="1">
    <location>
        <begin position="82"/>
        <end position="111"/>
    </location>
</feature>
<dbReference type="EMBL" id="KN847338">
    <property type="protein sequence ID" value="KIW40649.1"/>
    <property type="molecule type" value="Genomic_DNA"/>
</dbReference>
<dbReference type="Proteomes" id="UP000053342">
    <property type="component" value="Unassembled WGS sequence"/>
</dbReference>
<feature type="region of interest" description="Disordered" evidence="1">
    <location>
        <begin position="240"/>
        <end position="266"/>
    </location>
</feature>
<dbReference type="GeneID" id="27359902"/>
<dbReference type="OrthoDB" id="5408144at2759"/>
<evidence type="ECO:0000313" key="2">
    <source>
        <dbReference type="EMBL" id="KIW40649.1"/>
    </source>
</evidence>
<feature type="region of interest" description="Disordered" evidence="1">
    <location>
        <begin position="1"/>
        <end position="35"/>
    </location>
</feature>
<proteinExistence type="predicted"/>
<evidence type="ECO:0000256" key="1">
    <source>
        <dbReference type="SAM" id="MobiDB-lite"/>
    </source>
</evidence>
<keyword evidence="3" id="KW-1185">Reference proteome</keyword>
<dbReference type="AlphaFoldDB" id="A0A0D2DYN2"/>
<feature type="compositionally biased region" description="Basic and acidic residues" evidence="1">
    <location>
        <begin position="244"/>
        <end position="255"/>
    </location>
</feature>
<dbReference type="VEuPathDB" id="FungiDB:PV06_07828"/>
<protein>
    <submittedName>
        <fullName evidence="2">Uncharacterized protein</fullName>
    </submittedName>
</protein>
<feature type="region of interest" description="Disordered" evidence="1">
    <location>
        <begin position="80"/>
        <end position="202"/>
    </location>
</feature>
<reference evidence="2 3" key="1">
    <citation type="submission" date="2015-01" db="EMBL/GenBank/DDBJ databases">
        <title>The Genome Sequence of Exophiala oligosperma CBS72588.</title>
        <authorList>
            <consortium name="The Broad Institute Genomics Platform"/>
            <person name="Cuomo C."/>
            <person name="de Hoog S."/>
            <person name="Gorbushina A."/>
            <person name="Stielow B."/>
            <person name="Teixiera M."/>
            <person name="Abouelleil A."/>
            <person name="Chapman S.B."/>
            <person name="Priest M."/>
            <person name="Young S.K."/>
            <person name="Wortman J."/>
            <person name="Nusbaum C."/>
            <person name="Birren B."/>
        </authorList>
    </citation>
    <scope>NUCLEOTIDE SEQUENCE [LARGE SCALE GENOMIC DNA]</scope>
    <source>
        <strain evidence="2 3">CBS 72588</strain>
    </source>
</reference>